<reference evidence="1" key="2">
    <citation type="journal article" date="2022" name="Hortic Res">
        <title>The genome of Dioscorea zingiberensis sheds light on the biosynthesis, origin and evolution of the medicinally important diosgenin saponins.</title>
        <authorList>
            <person name="Li Y."/>
            <person name="Tan C."/>
            <person name="Li Z."/>
            <person name="Guo J."/>
            <person name="Li S."/>
            <person name="Chen X."/>
            <person name="Wang C."/>
            <person name="Dai X."/>
            <person name="Yang H."/>
            <person name="Song W."/>
            <person name="Hou L."/>
            <person name="Xu J."/>
            <person name="Tong Z."/>
            <person name="Xu A."/>
            <person name="Yuan X."/>
            <person name="Wang W."/>
            <person name="Yang Q."/>
            <person name="Chen L."/>
            <person name="Sun Z."/>
            <person name="Wang K."/>
            <person name="Pan B."/>
            <person name="Chen J."/>
            <person name="Bao Y."/>
            <person name="Liu F."/>
            <person name="Qi X."/>
            <person name="Gang D.R."/>
            <person name="Wen J."/>
            <person name="Li J."/>
        </authorList>
    </citation>
    <scope>NUCLEOTIDE SEQUENCE</scope>
    <source>
        <strain evidence="1">Dzin_1.0</strain>
    </source>
</reference>
<reference evidence="1" key="1">
    <citation type="submission" date="2021-03" db="EMBL/GenBank/DDBJ databases">
        <authorList>
            <person name="Li Z."/>
            <person name="Yang C."/>
        </authorList>
    </citation>
    <scope>NUCLEOTIDE SEQUENCE</scope>
    <source>
        <strain evidence="1">Dzin_1.0</strain>
        <tissue evidence="1">Leaf</tissue>
    </source>
</reference>
<protein>
    <submittedName>
        <fullName evidence="1">Uncharacterized protein</fullName>
    </submittedName>
</protein>
<accession>A0A9D5CX66</accession>
<dbReference type="Proteomes" id="UP001085076">
    <property type="component" value="Miscellaneous, Linkage group lg02"/>
</dbReference>
<keyword evidence="2" id="KW-1185">Reference proteome</keyword>
<evidence type="ECO:0000313" key="2">
    <source>
        <dbReference type="Proteomes" id="UP001085076"/>
    </source>
</evidence>
<name>A0A9D5CX66_9LILI</name>
<evidence type="ECO:0000313" key="1">
    <source>
        <dbReference type="EMBL" id="KAJ0980983.1"/>
    </source>
</evidence>
<gene>
    <name evidence="1" type="ORF">J5N97_009238</name>
</gene>
<dbReference type="EMBL" id="JAGGNH010000002">
    <property type="protein sequence ID" value="KAJ0980983.1"/>
    <property type="molecule type" value="Genomic_DNA"/>
</dbReference>
<sequence length="126" mass="13857">MATTPSILFSQYSPEQEQAIIISSLTRVISGDTFPPTVPHFFDLRACRTCGIDGCLGCDLFPDTTTTATATAPVPTKLISTATSTSTTSSISISDQQEYHCQYEQKKEEEMVQSFWDGLQDLIHLD</sequence>
<dbReference type="OrthoDB" id="49610at2759"/>
<comment type="caution">
    <text evidence="1">The sequence shown here is derived from an EMBL/GenBank/DDBJ whole genome shotgun (WGS) entry which is preliminary data.</text>
</comment>
<dbReference type="AlphaFoldDB" id="A0A9D5CX66"/>
<organism evidence="1 2">
    <name type="scientific">Dioscorea zingiberensis</name>
    <dbReference type="NCBI Taxonomy" id="325984"/>
    <lineage>
        <taxon>Eukaryota</taxon>
        <taxon>Viridiplantae</taxon>
        <taxon>Streptophyta</taxon>
        <taxon>Embryophyta</taxon>
        <taxon>Tracheophyta</taxon>
        <taxon>Spermatophyta</taxon>
        <taxon>Magnoliopsida</taxon>
        <taxon>Liliopsida</taxon>
        <taxon>Dioscoreales</taxon>
        <taxon>Dioscoreaceae</taxon>
        <taxon>Dioscorea</taxon>
    </lineage>
</organism>
<proteinExistence type="predicted"/>